<evidence type="ECO:0000313" key="9">
    <source>
        <dbReference type="Proteomes" id="UP000030651"/>
    </source>
</evidence>
<dbReference type="PANTHER" id="PTHR15549:SF30">
    <property type="entry name" value="MID2 DOMAIN-CONTAINING PROTEIN"/>
    <property type="match status" value="1"/>
</dbReference>
<comment type="subcellular location">
    <subcellularLocation>
        <location evidence="1">Membrane</location>
        <topology evidence="1">Single-pass membrane protein</topology>
    </subcellularLocation>
</comment>
<evidence type="ECO:0008006" key="10">
    <source>
        <dbReference type="Google" id="ProtNLM"/>
    </source>
</evidence>
<evidence type="ECO:0000256" key="4">
    <source>
        <dbReference type="ARBA" id="ARBA00023136"/>
    </source>
</evidence>
<accession>W3XBL6</accession>
<keyword evidence="4 6" id="KW-0472">Membrane</keyword>
<dbReference type="OrthoDB" id="5347452at2759"/>
<sequence length="402" mass="43317">MRSLLLIACAAGSTSAAWLKWTDHSTPTWKPPQETGVADIAGSTTGWTPKPTQGPGHRSKSEVVLELLRRDATTDWTNSKTCGWFSGISSQPWTCDGNQVCATNSEHAVACVSGDYNPFYVTCLNREAYEQGSCADAGPKTGCCSEATASECVTYMWTGSPVRSQFKCGTATAITTLLDEPQFVIDASISASKASESASKASASAASESASRATLSTSTLSDGTVVVTTANPLTSAPVVSTTSNNTTNVGAIVGGAVGGLVFLILLLLLCCCRRRRKSKKNNYNVSYKRSNNEKTTVYNNQRRDKRRGERSRSERSRQHDRKASRGRSHKSRPKEVVSDDESYKLGFVDGFSGQNPAAPRQAHVVDDDRTVYAPQYHFHVAGGARPGRESSIVETTEQYHAM</sequence>
<feature type="compositionally biased region" description="Basic and acidic residues" evidence="5">
    <location>
        <begin position="306"/>
        <end position="323"/>
    </location>
</feature>
<gene>
    <name evidence="8" type="ORF">PFICI_04693</name>
</gene>
<evidence type="ECO:0000256" key="6">
    <source>
        <dbReference type="SAM" id="Phobius"/>
    </source>
</evidence>
<dbReference type="PANTHER" id="PTHR15549">
    <property type="entry name" value="PAIRED IMMUNOGLOBULIN-LIKE TYPE 2 RECEPTOR"/>
    <property type="match status" value="1"/>
</dbReference>
<dbReference type="InterPro" id="IPR051694">
    <property type="entry name" value="Immunoregulatory_rcpt-like"/>
</dbReference>
<dbReference type="OMA" id="NSKTCGW"/>
<feature type="transmembrane region" description="Helical" evidence="6">
    <location>
        <begin position="249"/>
        <end position="271"/>
    </location>
</feature>
<name>W3XBL6_PESFW</name>
<dbReference type="Proteomes" id="UP000030651">
    <property type="component" value="Unassembled WGS sequence"/>
</dbReference>
<feature type="region of interest" description="Disordered" evidence="5">
    <location>
        <begin position="282"/>
        <end position="339"/>
    </location>
</feature>
<evidence type="ECO:0000256" key="1">
    <source>
        <dbReference type="ARBA" id="ARBA00004167"/>
    </source>
</evidence>
<keyword evidence="2 6" id="KW-0812">Transmembrane</keyword>
<evidence type="ECO:0000256" key="3">
    <source>
        <dbReference type="ARBA" id="ARBA00022989"/>
    </source>
</evidence>
<dbReference type="GO" id="GO:0071944">
    <property type="term" value="C:cell periphery"/>
    <property type="evidence" value="ECO:0007669"/>
    <property type="project" value="UniProtKB-ARBA"/>
</dbReference>
<evidence type="ECO:0000256" key="2">
    <source>
        <dbReference type="ARBA" id="ARBA00022692"/>
    </source>
</evidence>
<organism evidence="8 9">
    <name type="scientific">Pestalotiopsis fici (strain W106-1 / CGMCC3.15140)</name>
    <dbReference type="NCBI Taxonomy" id="1229662"/>
    <lineage>
        <taxon>Eukaryota</taxon>
        <taxon>Fungi</taxon>
        <taxon>Dikarya</taxon>
        <taxon>Ascomycota</taxon>
        <taxon>Pezizomycotina</taxon>
        <taxon>Sordariomycetes</taxon>
        <taxon>Xylariomycetidae</taxon>
        <taxon>Amphisphaeriales</taxon>
        <taxon>Sporocadaceae</taxon>
        <taxon>Pestalotiopsis</taxon>
    </lineage>
</organism>
<dbReference type="HOGENOM" id="CLU_685316_0_0_1"/>
<dbReference type="AlphaFoldDB" id="W3XBL6"/>
<feature type="signal peptide" evidence="7">
    <location>
        <begin position="1"/>
        <end position="16"/>
    </location>
</feature>
<dbReference type="EMBL" id="KI912111">
    <property type="protein sequence ID" value="ETS82817.1"/>
    <property type="molecule type" value="Genomic_DNA"/>
</dbReference>
<keyword evidence="3 6" id="KW-1133">Transmembrane helix</keyword>
<dbReference type="KEGG" id="pfy:PFICI_04693"/>
<feature type="chain" id="PRO_5004834486" description="Mid2 domain-containing protein" evidence="7">
    <location>
        <begin position="17"/>
        <end position="402"/>
    </location>
</feature>
<keyword evidence="9" id="KW-1185">Reference proteome</keyword>
<dbReference type="InParanoid" id="W3XBL6"/>
<dbReference type="STRING" id="1229662.W3XBL6"/>
<evidence type="ECO:0000256" key="7">
    <source>
        <dbReference type="SAM" id="SignalP"/>
    </source>
</evidence>
<keyword evidence="7" id="KW-0732">Signal</keyword>
<protein>
    <recommendedName>
        <fullName evidence="10">Mid2 domain-containing protein</fullName>
    </recommendedName>
</protein>
<dbReference type="GO" id="GO:0016020">
    <property type="term" value="C:membrane"/>
    <property type="evidence" value="ECO:0007669"/>
    <property type="project" value="UniProtKB-SubCell"/>
</dbReference>
<reference evidence="9" key="1">
    <citation type="journal article" date="2015" name="BMC Genomics">
        <title>Genomic and transcriptomic analysis of the endophytic fungus Pestalotiopsis fici reveals its lifestyle and high potential for synthesis of natural products.</title>
        <authorList>
            <person name="Wang X."/>
            <person name="Zhang X."/>
            <person name="Liu L."/>
            <person name="Xiang M."/>
            <person name="Wang W."/>
            <person name="Sun X."/>
            <person name="Che Y."/>
            <person name="Guo L."/>
            <person name="Liu G."/>
            <person name="Guo L."/>
            <person name="Wang C."/>
            <person name="Yin W.B."/>
            <person name="Stadler M."/>
            <person name="Zhang X."/>
            <person name="Liu X."/>
        </authorList>
    </citation>
    <scope>NUCLEOTIDE SEQUENCE [LARGE SCALE GENOMIC DNA]</scope>
    <source>
        <strain evidence="9">W106-1 / CGMCC3.15140</strain>
    </source>
</reference>
<dbReference type="eggNOG" id="ENOG502T16M">
    <property type="taxonomic scope" value="Eukaryota"/>
</dbReference>
<proteinExistence type="predicted"/>
<dbReference type="RefSeq" id="XP_007831465.1">
    <property type="nucleotide sequence ID" value="XM_007833274.1"/>
</dbReference>
<dbReference type="GeneID" id="19269706"/>
<evidence type="ECO:0000256" key="5">
    <source>
        <dbReference type="SAM" id="MobiDB-lite"/>
    </source>
</evidence>
<evidence type="ECO:0000313" key="8">
    <source>
        <dbReference type="EMBL" id="ETS82817.1"/>
    </source>
</evidence>